<dbReference type="EC" id="2.7.7.7" evidence="1"/>
<dbReference type="InterPro" id="IPR048466">
    <property type="entry name" value="DNA_pol3_delta-like_C"/>
</dbReference>
<feature type="domain" description="DNA polymerase III delta N-terminal" evidence="9">
    <location>
        <begin position="4"/>
        <end position="114"/>
    </location>
</feature>
<dbReference type="EMBL" id="PCRQ01000031">
    <property type="protein sequence ID" value="PIP24317.1"/>
    <property type="molecule type" value="Genomic_DNA"/>
</dbReference>
<dbReference type="Pfam" id="PF21694">
    <property type="entry name" value="DNA_pol3_delta_C"/>
    <property type="match status" value="1"/>
</dbReference>
<comment type="similarity">
    <text evidence="7">Belongs to the DNA polymerase HolA subunit family.</text>
</comment>
<reference evidence="11 12" key="1">
    <citation type="submission" date="2017-09" db="EMBL/GenBank/DDBJ databases">
        <title>Depth-based differentiation of microbial function through sediment-hosted aquifers and enrichment of novel symbionts in the deep terrestrial subsurface.</title>
        <authorList>
            <person name="Probst A.J."/>
            <person name="Ladd B."/>
            <person name="Jarett J.K."/>
            <person name="Geller-Mcgrath D.E."/>
            <person name="Sieber C.M."/>
            <person name="Emerson J.B."/>
            <person name="Anantharaman K."/>
            <person name="Thomas B.C."/>
            <person name="Malmstrom R."/>
            <person name="Stieglmeier M."/>
            <person name="Klingl A."/>
            <person name="Woyke T."/>
            <person name="Ryan C.M."/>
            <person name="Banfield J.F."/>
        </authorList>
    </citation>
    <scope>NUCLEOTIDE SEQUENCE [LARGE SCALE GENOMIC DNA]</scope>
    <source>
        <strain evidence="11">CG23_combo_of_CG06-09_8_20_14_all_37_18</strain>
    </source>
</reference>
<dbReference type="InterPro" id="IPR010372">
    <property type="entry name" value="DNA_pol3_delta_N"/>
</dbReference>
<dbReference type="AlphaFoldDB" id="A0A2G9YYM7"/>
<dbReference type="GO" id="GO:0003887">
    <property type="term" value="F:DNA-directed DNA polymerase activity"/>
    <property type="evidence" value="ECO:0007669"/>
    <property type="project" value="UniProtKB-KW"/>
</dbReference>
<dbReference type="GO" id="GO:0003677">
    <property type="term" value="F:DNA binding"/>
    <property type="evidence" value="ECO:0007669"/>
    <property type="project" value="InterPro"/>
</dbReference>
<keyword evidence="6" id="KW-0239">DNA-directed DNA polymerase</keyword>
<dbReference type="GO" id="GO:0009360">
    <property type="term" value="C:DNA polymerase III complex"/>
    <property type="evidence" value="ECO:0007669"/>
    <property type="project" value="InterPro"/>
</dbReference>
<name>A0A2G9YYM7_9BACT</name>
<evidence type="ECO:0000256" key="3">
    <source>
        <dbReference type="ARBA" id="ARBA00022679"/>
    </source>
</evidence>
<dbReference type="PANTHER" id="PTHR34388">
    <property type="entry name" value="DNA POLYMERASE III SUBUNIT DELTA"/>
    <property type="match status" value="1"/>
</dbReference>
<proteinExistence type="inferred from homology"/>
<dbReference type="Gene3D" id="1.10.8.60">
    <property type="match status" value="1"/>
</dbReference>
<dbReference type="SUPFAM" id="SSF48019">
    <property type="entry name" value="post-AAA+ oligomerization domain-like"/>
    <property type="match status" value="1"/>
</dbReference>
<feature type="domain" description="DNA polymerase III delta subunit-like C-terminal" evidence="10">
    <location>
        <begin position="226"/>
        <end position="345"/>
    </location>
</feature>
<dbReference type="Pfam" id="PF06144">
    <property type="entry name" value="DNA_pol3_delta"/>
    <property type="match status" value="1"/>
</dbReference>
<evidence type="ECO:0000259" key="10">
    <source>
        <dbReference type="Pfam" id="PF21694"/>
    </source>
</evidence>
<dbReference type="Gene3D" id="3.40.50.300">
    <property type="entry name" value="P-loop containing nucleotide triphosphate hydrolases"/>
    <property type="match status" value="1"/>
</dbReference>
<accession>A0A2G9YYM7</accession>
<evidence type="ECO:0000256" key="5">
    <source>
        <dbReference type="ARBA" id="ARBA00022705"/>
    </source>
</evidence>
<comment type="catalytic activity">
    <reaction evidence="8">
        <text>DNA(n) + a 2'-deoxyribonucleoside 5'-triphosphate = DNA(n+1) + diphosphate</text>
        <dbReference type="Rhea" id="RHEA:22508"/>
        <dbReference type="Rhea" id="RHEA-COMP:17339"/>
        <dbReference type="Rhea" id="RHEA-COMP:17340"/>
        <dbReference type="ChEBI" id="CHEBI:33019"/>
        <dbReference type="ChEBI" id="CHEBI:61560"/>
        <dbReference type="ChEBI" id="CHEBI:173112"/>
        <dbReference type="EC" id="2.7.7.7"/>
    </reaction>
</comment>
<dbReference type="InterPro" id="IPR005790">
    <property type="entry name" value="DNA_polIII_delta"/>
</dbReference>
<evidence type="ECO:0000256" key="7">
    <source>
        <dbReference type="ARBA" id="ARBA00034754"/>
    </source>
</evidence>
<dbReference type="NCBIfam" id="TIGR01128">
    <property type="entry name" value="holA"/>
    <property type="match status" value="2"/>
</dbReference>
<evidence type="ECO:0000256" key="4">
    <source>
        <dbReference type="ARBA" id="ARBA00022695"/>
    </source>
</evidence>
<evidence type="ECO:0000313" key="12">
    <source>
        <dbReference type="Proteomes" id="UP000229952"/>
    </source>
</evidence>
<dbReference type="Gene3D" id="1.20.272.10">
    <property type="match status" value="1"/>
</dbReference>
<organism evidence="11 12">
    <name type="scientific">Candidatus Nealsonbacteria bacterium CG23_combo_of_CG06-09_8_20_14_all_37_18</name>
    <dbReference type="NCBI Taxonomy" id="1974720"/>
    <lineage>
        <taxon>Bacteria</taxon>
        <taxon>Candidatus Nealsoniibacteriota</taxon>
    </lineage>
</organism>
<dbReference type="Proteomes" id="UP000229952">
    <property type="component" value="Unassembled WGS sequence"/>
</dbReference>
<gene>
    <name evidence="11" type="ORF">COX35_01310</name>
</gene>
<dbReference type="InterPro" id="IPR027417">
    <property type="entry name" value="P-loop_NTPase"/>
</dbReference>
<evidence type="ECO:0000256" key="6">
    <source>
        <dbReference type="ARBA" id="ARBA00022932"/>
    </source>
</evidence>
<keyword evidence="4" id="KW-0548">Nucleotidyltransferase</keyword>
<dbReference type="SUPFAM" id="SSF52540">
    <property type="entry name" value="P-loop containing nucleoside triphosphate hydrolases"/>
    <property type="match status" value="1"/>
</dbReference>
<protein>
    <recommendedName>
        <fullName evidence="2">DNA polymerase III subunit delta</fullName>
        <ecNumber evidence="1">2.7.7.7</ecNumber>
    </recommendedName>
</protein>
<dbReference type="PANTHER" id="PTHR34388:SF1">
    <property type="entry name" value="DNA POLYMERASE III SUBUNIT DELTA"/>
    <property type="match status" value="1"/>
</dbReference>
<keyword evidence="3" id="KW-0808">Transferase</keyword>
<comment type="caution">
    <text evidence="11">The sequence shown here is derived from an EMBL/GenBank/DDBJ whole genome shotgun (WGS) entry which is preliminary data.</text>
</comment>
<evidence type="ECO:0000313" key="11">
    <source>
        <dbReference type="EMBL" id="PIP24317.1"/>
    </source>
</evidence>
<evidence type="ECO:0000259" key="9">
    <source>
        <dbReference type="Pfam" id="PF06144"/>
    </source>
</evidence>
<evidence type="ECO:0000256" key="1">
    <source>
        <dbReference type="ARBA" id="ARBA00012417"/>
    </source>
</evidence>
<sequence length="346" mass="40562">MIIFLYGQDTYRSRQKLKEIIEQYKKIHKSGLNLICLDGENLKFEDFRDTTRQTPMFAEKKLLILSNIFANQDFKEKFFKDSKDFLELKDTILFYEENEISGEDKFFNFLKSKTETQSFQPLGGEKLKNWARQEFSKLKTEISPEAVNRLINFVGDDLWRLSNEIKKLVNYRASPQRGEGGKENEVFFDCKKEGKGEEDRSSSSPFAATREINVEDIELLVKPKIETAIFKTIDAIAQKNKKQALSLIHQHLEKGDSPLYLLSMINFQFRNLLMIKDLVERRRPYYSILKTTRLHPFVVKKSYQQASKFTLPELKKIYQKIFQADLNIKTGRTGPEMALDLFLTEI</sequence>
<dbReference type="InterPro" id="IPR008921">
    <property type="entry name" value="DNA_pol3_clamp-load_cplx_C"/>
</dbReference>
<evidence type="ECO:0000256" key="8">
    <source>
        <dbReference type="ARBA" id="ARBA00049244"/>
    </source>
</evidence>
<dbReference type="GO" id="GO:0006261">
    <property type="term" value="P:DNA-templated DNA replication"/>
    <property type="evidence" value="ECO:0007669"/>
    <property type="project" value="TreeGrafter"/>
</dbReference>
<evidence type="ECO:0000256" key="2">
    <source>
        <dbReference type="ARBA" id="ARBA00017703"/>
    </source>
</evidence>
<keyword evidence="5" id="KW-0235">DNA replication</keyword>